<dbReference type="Pfam" id="PF00226">
    <property type="entry name" value="DnaJ"/>
    <property type="match status" value="1"/>
</dbReference>
<feature type="domain" description="J" evidence="7">
    <location>
        <begin position="3"/>
        <end position="72"/>
    </location>
</feature>
<gene>
    <name evidence="9" type="ORF">PDE001_LOCUS4236</name>
</gene>
<comment type="caution">
    <text evidence="9">The sequence shown here is derived from an EMBL/GenBank/DDBJ whole genome shotgun (WGS) entry which is preliminary data.</text>
</comment>
<dbReference type="AlphaFoldDB" id="A0AAV0TXS2"/>
<dbReference type="InterPro" id="IPR036236">
    <property type="entry name" value="Znf_C2H2_sf"/>
</dbReference>
<evidence type="ECO:0000256" key="5">
    <source>
        <dbReference type="SAM" id="Coils"/>
    </source>
</evidence>
<dbReference type="InterPro" id="IPR018253">
    <property type="entry name" value="DnaJ_domain_CS"/>
</dbReference>
<feature type="compositionally biased region" description="Basic and acidic residues" evidence="6">
    <location>
        <begin position="441"/>
        <end position="453"/>
    </location>
</feature>
<feature type="compositionally biased region" description="Basic residues" evidence="6">
    <location>
        <begin position="454"/>
        <end position="465"/>
    </location>
</feature>
<feature type="compositionally biased region" description="Basic residues" evidence="6">
    <location>
        <begin position="418"/>
        <end position="428"/>
    </location>
</feature>
<evidence type="ECO:0008006" key="11">
    <source>
        <dbReference type="Google" id="ProtNLM"/>
    </source>
</evidence>
<dbReference type="InterPro" id="IPR013087">
    <property type="entry name" value="Znf_C2H2_type"/>
</dbReference>
<accession>A0AAV0TXS2</accession>
<feature type="region of interest" description="Disordered" evidence="6">
    <location>
        <begin position="356"/>
        <end position="465"/>
    </location>
</feature>
<evidence type="ECO:0000256" key="2">
    <source>
        <dbReference type="ARBA" id="ARBA00022771"/>
    </source>
</evidence>
<evidence type="ECO:0000256" key="3">
    <source>
        <dbReference type="ARBA" id="ARBA00022833"/>
    </source>
</evidence>
<dbReference type="GO" id="GO:0003676">
    <property type="term" value="F:nucleic acid binding"/>
    <property type="evidence" value="ECO:0007669"/>
    <property type="project" value="InterPro"/>
</dbReference>
<keyword evidence="5" id="KW-0175">Coiled coil</keyword>
<dbReference type="Pfam" id="PF21884">
    <property type="entry name" value="ZUO1-like_ZHD"/>
    <property type="match status" value="1"/>
</dbReference>
<dbReference type="SUPFAM" id="SSF57667">
    <property type="entry name" value="beta-beta-alpha zinc fingers"/>
    <property type="match status" value="1"/>
</dbReference>
<keyword evidence="10" id="KW-1185">Reference proteome</keyword>
<dbReference type="SUPFAM" id="SSF46565">
    <property type="entry name" value="Chaperone J-domain"/>
    <property type="match status" value="1"/>
</dbReference>
<feature type="coiled-coil region" evidence="5">
    <location>
        <begin position="226"/>
        <end position="289"/>
    </location>
</feature>
<dbReference type="EMBL" id="CANTFM010000762">
    <property type="protein sequence ID" value="CAI5729359.1"/>
    <property type="molecule type" value="Genomic_DNA"/>
</dbReference>
<feature type="compositionally biased region" description="Acidic residues" evidence="6">
    <location>
        <begin position="381"/>
        <end position="393"/>
    </location>
</feature>
<dbReference type="GO" id="GO:0008270">
    <property type="term" value="F:zinc ion binding"/>
    <property type="evidence" value="ECO:0007669"/>
    <property type="project" value="UniProtKB-KW"/>
</dbReference>
<dbReference type="InterPro" id="IPR054076">
    <property type="entry name" value="ZUO1-like_ZHD"/>
</dbReference>
<evidence type="ECO:0000256" key="4">
    <source>
        <dbReference type="PROSITE-ProRule" id="PRU00042"/>
    </source>
</evidence>
<name>A0AAV0TXS2_9STRA</name>
<dbReference type="PANTHER" id="PTHR44029:SF1">
    <property type="entry name" value="DNAJ HOMOLOG SUBFAMILY C MEMBER 21"/>
    <property type="match status" value="1"/>
</dbReference>
<reference evidence="9" key="1">
    <citation type="submission" date="2022-12" db="EMBL/GenBank/DDBJ databases">
        <authorList>
            <person name="Webb A."/>
        </authorList>
    </citation>
    <scope>NUCLEOTIDE SEQUENCE</scope>
    <source>
        <strain evidence="9">Pd1</strain>
    </source>
</reference>
<evidence type="ECO:0000259" key="7">
    <source>
        <dbReference type="PROSITE" id="PS50076"/>
    </source>
</evidence>
<keyword evidence="3" id="KW-0862">Zinc</keyword>
<dbReference type="PROSITE" id="PS50076">
    <property type="entry name" value="DNAJ_2"/>
    <property type="match status" value="1"/>
</dbReference>
<feature type="domain" description="C2H2-type" evidence="8">
    <location>
        <begin position="295"/>
        <end position="324"/>
    </location>
</feature>
<dbReference type="InterPro" id="IPR022755">
    <property type="entry name" value="Znf_C2H2_jaz"/>
</dbReference>
<keyword evidence="1" id="KW-0479">Metal-binding</keyword>
<dbReference type="InterPro" id="IPR003604">
    <property type="entry name" value="Matrin/U1-like-C_Znf_C2H2"/>
</dbReference>
<dbReference type="CDD" id="cd06257">
    <property type="entry name" value="DnaJ"/>
    <property type="match status" value="1"/>
</dbReference>
<dbReference type="GO" id="GO:0005737">
    <property type="term" value="C:cytoplasm"/>
    <property type="evidence" value="ECO:0007669"/>
    <property type="project" value="TreeGrafter"/>
</dbReference>
<evidence type="ECO:0000313" key="9">
    <source>
        <dbReference type="EMBL" id="CAI5729359.1"/>
    </source>
</evidence>
<dbReference type="InterPro" id="IPR001623">
    <property type="entry name" value="DnaJ_domain"/>
</dbReference>
<dbReference type="PROSITE" id="PS00028">
    <property type="entry name" value="ZINC_FINGER_C2H2_1"/>
    <property type="match status" value="1"/>
</dbReference>
<dbReference type="Proteomes" id="UP001162029">
    <property type="component" value="Unassembled WGS sequence"/>
</dbReference>
<evidence type="ECO:0000256" key="1">
    <source>
        <dbReference type="ARBA" id="ARBA00022723"/>
    </source>
</evidence>
<dbReference type="InterPro" id="IPR051964">
    <property type="entry name" value="Chaperone_stress_response"/>
</dbReference>
<dbReference type="PROSITE" id="PS00636">
    <property type="entry name" value="DNAJ_1"/>
    <property type="match status" value="1"/>
</dbReference>
<dbReference type="SMART" id="SM00451">
    <property type="entry name" value="ZnF_U1"/>
    <property type="match status" value="1"/>
</dbReference>
<evidence type="ECO:0000256" key="6">
    <source>
        <dbReference type="SAM" id="MobiDB-lite"/>
    </source>
</evidence>
<dbReference type="InterPro" id="IPR036869">
    <property type="entry name" value="J_dom_sf"/>
</dbReference>
<keyword evidence="2 4" id="KW-0863">Zinc-finger</keyword>
<evidence type="ECO:0000313" key="10">
    <source>
        <dbReference type="Proteomes" id="UP001162029"/>
    </source>
</evidence>
<organism evidence="9 10">
    <name type="scientific">Peronospora destructor</name>
    <dbReference type="NCBI Taxonomy" id="86335"/>
    <lineage>
        <taxon>Eukaryota</taxon>
        <taxon>Sar</taxon>
        <taxon>Stramenopiles</taxon>
        <taxon>Oomycota</taxon>
        <taxon>Peronosporomycetes</taxon>
        <taxon>Peronosporales</taxon>
        <taxon>Peronosporaceae</taxon>
        <taxon>Peronospora</taxon>
    </lineage>
</organism>
<feature type="compositionally biased region" description="Basic and acidic residues" evidence="6">
    <location>
        <begin position="394"/>
        <end position="417"/>
    </location>
</feature>
<proteinExistence type="predicted"/>
<sequence length="465" mass="54671">MRCHYEVLGVARDASAMEIKKSFRLQAKRWHPDKHHQNGVSNGEATEMFQIIQNAYEVLSDPHEKKWYDEHREQILRSEDKSDDENEDAFDLFQYFSALIYSGFGTDEKSFYSVYGELFTKIDRLDKDAGAGLQSEAAPEFGDANTSTEDVIYFYQHWKSYTTQRSFAWTDEYKTADAPTRLVRRVMEKENTKLRDAAKKAFTTEVRELVDFVCRRDPRVRAFQKQKQREKEQRRIEEEVKKREKQAAFDAERRSFQEQQEKLWADGSMETSRVNDRDIEQELKKLRKKMDADVLICDLCSKAFKSIKQLRHHITSKKHREREKELGLMSDLNILDDEMDRELQEELVALGKVKREANGENDTSIKLSVDVSQDDAKDDNSENDDAEQQEGNEEAVHWKAETDLVRLEKEQKAAEKRRERKAMRKNKKKETVANIVSSVRSKKEKEDQEENQRSRGKKKGGKKQR</sequence>
<dbReference type="SMART" id="SM00271">
    <property type="entry name" value="DnaJ"/>
    <property type="match status" value="1"/>
</dbReference>
<dbReference type="PANTHER" id="PTHR44029">
    <property type="entry name" value="DNAJ HOMOLOG SUBFAMILY C MEMBER 21"/>
    <property type="match status" value="1"/>
</dbReference>
<protein>
    <recommendedName>
        <fullName evidence="11">J domain-containing protein</fullName>
    </recommendedName>
</protein>
<dbReference type="Gene3D" id="1.10.287.110">
    <property type="entry name" value="DnaJ domain"/>
    <property type="match status" value="1"/>
</dbReference>
<dbReference type="PRINTS" id="PR00625">
    <property type="entry name" value="JDOMAIN"/>
</dbReference>
<dbReference type="PROSITE" id="PS50157">
    <property type="entry name" value="ZINC_FINGER_C2H2_2"/>
    <property type="match status" value="1"/>
</dbReference>
<dbReference type="Pfam" id="PF12171">
    <property type="entry name" value="zf-C2H2_jaz"/>
    <property type="match status" value="1"/>
</dbReference>
<evidence type="ECO:0000259" key="8">
    <source>
        <dbReference type="PROSITE" id="PS50157"/>
    </source>
</evidence>
<dbReference type="Gene3D" id="3.30.160.60">
    <property type="entry name" value="Classic Zinc Finger"/>
    <property type="match status" value="1"/>
</dbReference>